<dbReference type="InterPro" id="IPR051105">
    <property type="entry name" value="WWC/KIBRA_Hippo_Reg"/>
</dbReference>
<comment type="subcellular location">
    <subcellularLocation>
        <location evidence="1">Cytoplasm</location>
    </subcellularLocation>
</comment>
<dbReference type="EMBL" id="JADBJN010000002">
    <property type="protein sequence ID" value="KAG5677038.1"/>
    <property type="molecule type" value="Genomic_DNA"/>
</dbReference>
<evidence type="ECO:0000256" key="3">
    <source>
        <dbReference type="SAM" id="MobiDB-lite"/>
    </source>
</evidence>
<accession>A0A9J6C611</accession>
<feature type="compositionally biased region" description="Basic and acidic residues" evidence="3">
    <location>
        <begin position="413"/>
        <end position="428"/>
    </location>
</feature>
<comment type="caution">
    <text evidence="6">The sequence shown here is derived from an EMBL/GenBank/DDBJ whole genome shotgun (WGS) entry which is preliminary data.</text>
</comment>
<evidence type="ECO:0000256" key="2">
    <source>
        <dbReference type="ARBA" id="ARBA00022490"/>
    </source>
</evidence>
<sequence>MIDPNFDLPGWATAVDPRTGRQYFINLIEKTTTWEDPRLKSKHHFVPAIPMQNLHGSPKNVQVYPTQSYPTQAFQNDSGQSVNINASPVPSTRTSHYTTNTHVEMSSLSRSSPHTPRVGNLIKHQQMLSQQHIQETSFSTPTPMETDATVAKINSMFPTASEHHIRLLLKKYHNREAVVISALQVEKHPTHTPGPNTPPPPRSFHTTAMVLSAFATPPSSSALSRKGLSHLYNDHLTINSSINGSPILRPQSSSSYYTSGGYYGSPRYGDVFKNSPKPHSSPKMKLRYLKSMFPKAEETIILDVLATVENNVQKASEQLLRMGYEKKELTPAPRLSHRKKEEGESSVKKQQQQITPTPPPKPKTADEKKKLKARLQSQYKDTIPERVISMALESVDYSEEKALKILNIVQQEDKDTKKKTEKDKKSAVAERNVSFKEPSLKSSKSIDLDKAAAIENDETMIINSDHTIITTPVESPSTQTDVIDNAEKSSKYGEGKENYIHEETTPSDGEAHIDIITDKSKKKQRHKARNESTRSTKIESKKNESDANAKGTTKKTTIVSNSILTEGGKDGNFMSIVRKSVAQGAAIGLAKGPRDDLLLADYVAWNGANPDIVQSSKVKAKGPNAALRSERTYIPRGANNALCKGPKVGLAIGSIYAQRNQPNVACN</sequence>
<evidence type="ECO:0000313" key="6">
    <source>
        <dbReference type="EMBL" id="KAG5677038.1"/>
    </source>
</evidence>
<dbReference type="GO" id="GO:0006355">
    <property type="term" value="P:regulation of DNA-templated transcription"/>
    <property type="evidence" value="ECO:0007669"/>
    <property type="project" value="TreeGrafter"/>
</dbReference>
<dbReference type="GO" id="GO:0035330">
    <property type="term" value="P:regulation of hippo signaling"/>
    <property type="evidence" value="ECO:0007669"/>
    <property type="project" value="TreeGrafter"/>
</dbReference>
<evidence type="ECO:0000313" key="7">
    <source>
        <dbReference type="Proteomes" id="UP001107558"/>
    </source>
</evidence>
<dbReference type="SUPFAM" id="SSF46934">
    <property type="entry name" value="UBA-like"/>
    <property type="match status" value="1"/>
</dbReference>
<dbReference type="SUPFAM" id="SSF51045">
    <property type="entry name" value="WW domain"/>
    <property type="match status" value="1"/>
</dbReference>
<dbReference type="Proteomes" id="UP001107558">
    <property type="component" value="Chromosome 2"/>
</dbReference>
<organism evidence="6 7">
    <name type="scientific">Polypedilum vanderplanki</name>
    <name type="common">Sleeping chironomid midge</name>
    <dbReference type="NCBI Taxonomy" id="319348"/>
    <lineage>
        <taxon>Eukaryota</taxon>
        <taxon>Metazoa</taxon>
        <taxon>Ecdysozoa</taxon>
        <taxon>Arthropoda</taxon>
        <taxon>Hexapoda</taxon>
        <taxon>Insecta</taxon>
        <taxon>Pterygota</taxon>
        <taxon>Neoptera</taxon>
        <taxon>Endopterygota</taxon>
        <taxon>Diptera</taxon>
        <taxon>Nematocera</taxon>
        <taxon>Chironomoidea</taxon>
        <taxon>Chironomidae</taxon>
        <taxon>Chironominae</taxon>
        <taxon>Polypedilum</taxon>
        <taxon>Polypedilum</taxon>
    </lineage>
</organism>
<dbReference type="GO" id="GO:0005737">
    <property type="term" value="C:cytoplasm"/>
    <property type="evidence" value="ECO:0007669"/>
    <property type="project" value="UniProtKB-SubCell"/>
</dbReference>
<dbReference type="InterPro" id="IPR036020">
    <property type="entry name" value="WW_dom_sf"/>
</dbReference>
<dbReference type="AlphaFoldDB" id="A0A9J6C611"/>
<gene>
    <name evidence="6" type="ORF">PVAND_006823</name>
</gene>
<dbReference type="GO" id="GO:0043130">
    <property type="term" value="F:ubiquitin binding"/>
    <property type="evidence" value="ECO:0007669"/>
    <property type="project" value="InterPro"/>
</dbReference>
<name>A0A9J6C611_POLVA</name>
<dbReference type="PANTHER" id="PTHR14791:SF23">
    <property type="entry name" value="WW DOMAIN-CONTAINING PROTEIN"/>
    <property type="match status" value="1"/>
</dbReference>
<keyword evidence="2" id="KW-0963">Cytoplasm</keyword>
<feature type="compositionally biased region" description="Basic and acidic residues" evidence="3">
    <location>
        <begin position="485"/>
        <end position="519"/>
    </location>
</feature>
<dbReference type="PROSITE" id="PS01159">
    <property type="entry name" value="WW_DOMAIN_1"/>
    <property type="match status" value="1"/>
</dbReference>
<evidence type="ECO:0008006" key="8">
    <source>
        <dbReference type="Google" id="ProtNLM"/>
    </source>
</evidence>
<dbReference type="GO" id="GO:0016477">
    <property type="term" value="P:cell migration"/>
    <property type="evidence" value="ECO:0007669"/>
    <property type="project" value="TreeGrafter"/>
</dbReference>
<dbReference type="InterPro" id="IPR001202">
    <property type="entry name" value="WW_dom"/>
</dbReference>
<dbReference type="CDD" id="cd14279">
    <property type="entry name" value="CUE"/>
    <property type="match status" value="1"/>
</dbReference>
<evidence type="ECO:0000256" key="1">
    <source>
        <dbReference type="ARBA" id="ARBA00004496"/>
    </source>
</evidence>
<protein>
    <recommendedName>
        <fullName evidence="8">WW domain-containing protein</fullName>
    </recommendedName>
</protein>
<keyword evidence="7" id="KW-1185">Reference proteome</keyword>
<dbReference type="GO" id="GO:0060090">
    <property type="term" value="F:molecular adaptor activity"/>
    <property type="evidence" value="ECO:0007669"/>
    <property type="project" value="TreeGrafter"/>
</dbReference>
<feature type="domain" description="CUE" evidence="5">
    <location>
        <begin position="145"/>
        <end position="188"/>
    </location>
</feature>
<dbReference type="Pfam" id="PF00397">
    <property type="entry name" value="WW"/>
    <property type="match status" value="1"/>
</dbReference>
<proteinExistence type="predicted"/>
<dbReference type="GO" id="GO:0019900">
    <property type="term" value="F:kinase binding"/>
    <property type="evidence" value="ECO:0007669"/>
    <property type="project" value="TreeGrafter"/>
</dbReference>
<dbReference type="PANTHER" id="PTHR14791">
    <property type="entry name" value="BOMB/KIRA PROTEINS"/>
    <property type="match status" value="1"/>
</dbReference>
<dbReference type="InterPro" id="IPR003892">
    <property type="entry name" value="CUE"/>
</dbReference>
<feature type="region of interest" description="Disordered" evidence="3">
    <location>
        <begin position="471"/>
        <end position="553"/>
    </location>
</feature>
<feature type="compositionally biased region" description="Polar residues" evidence="3">
    <location>
        <begin position="471"/>
        <end position="482"/>
    </location>
</feature>
<dbReference type="OrthoDB" id="3045089at2759"/>
<dbReference type="SMART" id="SM00456">
    <property type="entry name" value="WW"/>
    <property type="match status" value="1"/>
</dbReference>
<feature type="region of interest" description="Disordered" evidence="3">
    <location>
        <begin position="324"/>
        <end position="376"/>
    </location>
</feature>
<dbReference type="InterPro" id="IPR009060">
    <property type="entry name" value="UBA-like_sf"/>
</dbReference>
<feature type="domain" description="WW" evidence="4">
    <location>
        <begin position="9"/>
        <end position="39"/>
    </location>
</feature>
<feature type="region of interest" description="Disordered" evidence="3">
    <location>
        <begin position="413"/>
        <end position="444"/>
    </location>
</feature>
<dbReference type="PROSITE" id="PS50020">
    <property type="entry name" value="WW_DOMAIN_2"/>
    <property type="match status" value="1"/>
</dbReference>
<dbReference type="Gene3D" id="2.20.70.10">
    <property type="match status" value="1"/>
</dbReference>
<dbReference type="GO" id="GO:0046621">
    <property type="term" value="P:negative regulation of organ growth"/>
    <property type="evidence" value="ECO:0007669"/>
    <property type="project" value="TreeGrafter"/>
</dbReference>
<feature type="compositionally biased region" description="Basic and acidic residues" evidence="3">
    <location>
        <begin position="529"/>
        <end position="547"/>
    </location>
</feature>
<dbReference type="PROSITE" id="PS51140">
    <property type="entry name" value="CUE"/>
    <property type="match status" value="2"/>
</dbReference>
<reference evidence="6" key="1">
    <citation type="submission" date="2021-03" db="EMBL/GenBank/DDBJ databases">
        <title>Chromosome level genome of the anhydrobiotic midge Polypedilum vanderplanki.</title>
        <authorList>
            <person name="Yoshida Y."/>
            <person name="Kikawada T."/>
            <person name="Gusev O."/>
        </authorList>
    </citation>
    <scope>NUCLEOTIDE SEQUENCE</scope>
    <source>
        <strain evidence="6">NIAS01</strain>
        <tissue evidence="6">Whole body or cell culture</tissue>
    </source>
</reference>
<evidence type="ECO:0000259" key="5">
    <source>
        <dbReference type="PROSITE" id="PS51140"/>
    </source>
</evidence>
<evidence type="ECO:0000259" key="4">
    <source>
        <dbReference type="PROSITE" id="PS50020"/>
    </source>
</evidence>
<dbReference type="CDD" id="cd00201">
    <property type="entry name" value="WW"/>
    <property type="match status" value="1"/>
</dbReference>
<feature type="domain" description="CUE" evidence="5">
    <location>
        <begin position="281"/>
        <end position="324"/>
    </location>
</feature>
<dbReference type="Gene3D" id="1.10.8.10">
    <property type="entry name" value="DNA helicase RuvA subunit, C-terminal domain"/>
    <property type="match status" value="1"/>
</dbReference>